<organism evidence="2 3">
    <name type="scientific">Brenthis ino</name>
    <name type="common">lesser marbled fritillary</name>
    <dbReference type="NCBI Taxonomy" id="405034"/>
    <lineage>
        <taxon>Eukaryota</taxon>
        <taxon>Metazoa</taxon>
        <taxon>Ecdysozoa</taxon>
        <taxon>Arthropoda</taxon>
        <taxon>Hexapoda</taxon>
        <taxon>Insecta</taxon>
        <taxon>Pterygota</taxon>
        <taxon>Neoptera</taxon>
        <taxon>Endopterygota</taxon>
        <taxon>Lepidoptera</taxon>
        <taxon>Glossata</taxon>
        <taxon>Ditrysia</taxon>
        <taxon>Papilionoidea</taxon>
        <taxon>Nymphalidae</taxon>
        <taxon>Heliconiinae</taxon>
        <taxon>Argynnini</taxon>
        <taxon>Brenthis</taxon>
    </lineage>
</organism>
<evidence type="ECO:0000256" key="1">
    <source>
        <dbReference type="SAM" id="MobiDB-lite"/>
    </source>
</evidence>
<sequence length="314" mass="34632">MASTDPELKDGFTLPVWMKSKPTKEFEPFASSPPALEDSFYIRYPKTDVLLGNTKFGNELPKVVTEEQKDLTAAYNIIKEKDWSKHTKPCQDVLHGIAPINTADKSSNVKTKPAGTDDGFKGEGAACGSSVVKIFENFNPVRNTEDKVAHQMIQTRSPRGFTVATPLDEGAPEPMSRAFARRGSKSLPATPAHSPPSSPNSKKKMNVNRFFTSPFEPVEDTNNRSWLSIALLGFKKDLTTSTSTLAEEEIFENRLQVGSLAESVENLGPAPKMESKDISHGSSSQEPKLSKPAHTFRPKPSELREMNFWSPTSM</sequence>
<reference evidence="2" key="1">
    <citation type="submission" date="2021-12" db="EMBL/GenBank/DDBJ databases">
        <authorList>
            <person name="Martin H S."/>
        </authorList>
    </citation>
    <scope>NUCLEOTIDE SEQUENCE</scope>
</reference>
<dbReference type="Proteomes" id="UP000838878">
    <property type="component" value="Chromosome 14"/>
</dbReference>
<dbReference type="OrthoDB" id="8192147at2759"/>
<gene>
    <name evidence="2" type="ORF">BINO364_LOCUS6260</name>
</gene>
<accession>A0A8J9UH65</accession>
<keyword evidence="3" id="KW-1185">Reference proteome</keyword>
<feature type="region of interest" description="Disordered" evidence="1">
    <location>
        <begin position="181"/>
        <end position="205"/>
    </location>
</feature>
<evidence type="ECO:0000313" key="3">
    <source>
        <dbReference type="Proteomes" id="UP000838878"/>
    </source>
</evidence>
<proteinExistence type="predicted"/>
<feature type="region of interest" description="Disordered" evidence="1">
    <location>
        <begin position="267"/>
        <end position="314"/>
    </location>
</feature>
<evidence type="ECO:0000313" key="2">
    <source>
        <dbReference type="EMBL" id="CAH0719977.1"/>
    </source>
</evidence>
<protein>
    <submittedName>
        <fullName evidence="2">Uncharacterized protein</fullName>
    </submittedName>
</protein>
<feature type="non-terminal residue" evidence="2">
    <location>
        <position position="314"/>
    </location>
</feature>
<dbReference type="EMBL" id="OV170234">
    <property type="protein sequence ID" value="CAH0719977.1"/>
    <property type="molecule type" value="Genomic_DNA"/>
</dbReference>
<dbReference type="AlphaFoldDB" id="A0A8J9UH65"/>
<name>A0A8J9UH65_9NEOP</name>